<dbReference type="GeneID" id="64662994"/>
<organism evidence="1 2">
    <name type="scientific">Suillus fuscotomentosus</name>
    <dbReference type="NCBI Taxonomy" id="1912939"/>
    <lineage>
        <taxon>Eukaryota</taxon>
        <taxon>Fungi</taxon>
        <taxon>Dikarya</taxon>
        <taxon>Basidiomycota</taxon>
        <taxon>Agaricomycotina</taxon>
        <taxon>Agaricomycetes</taxon>
        <taxon>Agaricomycetidae</taxon>
        <taxon>Boletales</taxon>
        <taxon>Suillineae</taxon>
        <taxon>Suillaceae</taxon>
        <taxon>Suillus</taxon>
    </lineage>
</organism>
<accession>A0AAD4DQ21</accession>
<keyword evidence="2" id="KW-1185">Reference proteome</keyword>
<dbReference type="EMBL" id="JABBWK010000170">
    <property type="protein sequence ID" value="KAG1888971.1"/>
    <property type="molecule type" value="Genomic_DNA"/>
</dbReference>
<evidence type="ECO:0000313" key="1">
    <source>
        <dbReference type="EMBL" id="KAG1888971.1"/>
    </source>
</evidence>
<gene>
    <name evidence="1" type="ORF">F5891DRAFT_1198964</name>
</gene>
<evidence type="ECO:0000313" key="2">
    <source>
        <dbReference type="Proteomes" id="UP001195769"/>
    </source>
</evidence>
<proteinExistence type="predicted"/>
<comment type="caution">
    <text evidence="1">The sequence shown here is derived from an EMBL/GenBank/DDBJ whole genome shotgun (WGS) entry which is preliminary data.</text>
</comment>
<dbReference type="RefSeq" id="XP_041217290.1">
    <property type="nucleotide sequence ID" value="XM_041368696.1"/>
</dbReference>
<dbReference type="AlphaFoldDB" id="A0AAD4DQ21"/>
<protein>
    <submittedName>
        <fullName evidence="1">Uncharacterized protein</fullName>
    </submittedName>
</protein>
<sequence>MPDRSQGEICPNPPLVCSHYYLQPSSCLFDLITKLGKMLWENALLNAQKVTELNPSSHVGYQLTHAALHGAQHYDAAIEAFKIMLSKLDDSPEAWMQDNSSVQH</sequence>
<reference evidence="1" key="1">
    <citation type="journal article" date="2020" name="New Phytol.">
        <title>Comparative genomics reveals dynamic genome evolution in host specialist ectomycorrhizal fungi.</title>
        <authorList>
            <person name="Lofgren L.A."/>
            <person name="Nguyen N.H."/>
            <person name="Vilgalys R."/>
            <person name="Ruytinx J."/>
            <person name="Liao H.L."/>
            <person name="Branco S."/>
            <person name="Kuo A."/>
            <person name="LaButti K."/>
            <person name="Lipzen A."/>
            <person name="Andreopoulos W."/>
            <person name="Pangilinan J."/>
            <person name="Riley R."/>
            <person name="Hundley H."/>
            <person name="Na H."/>
            <person name="Barry K."/>
            <person name="Grigoriev I.V."/>
            <person name="Stajich J.E."/>
            <person name="Kennedy P.G."/>
        </authorList>
    </citation>
    <scope>NUCLEOTIDE SEQUENCE</scope>
    <source>
        <strain evidence="1">FC203</strain>
    </source>
</reference>
<dbReference type="SUPFAM" id="SSF48452">
    <property type="entry name" value="TPR-like"/>
    <property type="match status" value="1"/>
</dbReference>
<dbReference type="InterPro" id="IPR011990">
    <property type="entry name" value="TPR-like_helical_dom_sf"/>
</dbReference>
<dbReference type="Proteomes" id="UP001195769">
    <property type="component" value="Unassembled WGS sequence"/>
</dbReference>
<name>A0AAD4DQ21_9AGAM</name>